<evidence type="ECO:0000313" key="2">
    <source>
        <dbReference type="Proteomes" id="UP001244640"/>
    </source>
</evidence>
<comment type="caution">
    <text evidence="1">The sequence shown here is derived from an EMBL/GenBank/DDBJ whole genome shotgun (WGS) entry which is preliminary data.</text>
</comment>
<proteinExistence type="predicted"/>
<sequence length="43" mass="4843">MKIQTGGELYCLMEYIIREEDIEVNDPEVYAAPDGASCWCSSL</sequence>
<organism evidence="1 2">
    <name type="scientific">Sphingobacterium zeae</name>
    <dbReference type="NCBI Taxonomy" id="1776859"/>
    <lineage>
        <taxon>Bacteria</taxon>
        <taxon>Pseudomonadati</taxon>
        <taxon>Bacteroidota</taxon>
        <taxon>Sphingobacteriia</taxon>
        <taxon>Sphingobacteriales</taxon>
        <taxon>Sphingobacteriaceae</taxon>
        <taxon>Sphingobacterium</taxon>
    </lineage>
</organism>
<evidence type="ECO:0000313" key="1">
    <source>
        <dbReference type="EMBL" id="MDQ1150803.1"/>
    </source>
</evidence>
<dbReference type="EMBL" id="JAUTBA010000001">
    <property type="protein sequence ID" value="MDQ1150803.1"/>
    <property type="molecule type" value="Genomic_DNA"/>
</dbReference>
<gene>
    <name evidence="1" type="ORF">QE382_002787</name>
</gene>
<protein>
    <submittedName>
        <fullName evidence="1">Uncharacterized protein</fullName>
    </submittedName>
</protein>
<reference evidence="1 2" key="1">
    <citation type="submission" date="2023-07" db="EMBL/GenBank/DDBJ databases">
        <title>Functional and genomic diversity of the sorghum phyllosphere microbiome.</title>
        <authorList>
            <person name="Shade A."/>
        </authorList>
    </citation>
    <scope>NUCLEOTIDE SEQUENCE [LARGE SCALE GENOMIC DNA]</scope>
    <source>
        <strain evidence="1 2">SORGH_AS_0892</strain>
    </source>
</reference>
<accession>A0ABU0U761</accession>
<dbReference type="Proteomes" id="UP001244640">
    <property type="component" value="Unassembled WGS sequence"/>
</dbReference>
<name>A0ABU0U761_9SPHI</name>
<keyword evidence="2" id="KW-1185">Reference proteome</keyword>